<feature type="transmembrane region" description="Helical" evidence="1">
    <location>
        <begin position="141"/>
        <end position="159"/>
    </location>
</feature>
<sequence>MKVNLAVCVYLGAIILANLTLLWFGPSAAIVNAFLLIGLDLSLRDRLHEAWSGKALWAKMLVLVASGSLVTVALNLDAWQIALASAVAFGVAGFGDAVVYHWLRHKPYLWKANGSNVTGSFLDSIIFPTLAFGLWMPELVLGQFLAKVAGGYCWALWFNRNDTFSRHAH</sequence>
<dbReference type="AlphaFoldDB" id="B3SZT1"/>
<protein>
    <submittedName>
        <fullName evidence="2">Uncharacterized ACR, YhhQ family COG1738</fullName>
    </submittedName>
</protein>
<gene>
    <name evidence="2" type="ORF">ALOHA_HF400048F7ctg1g6</name>
</gene>
<organism evidence="2">
    <name type="scientific">uncultured marine microorganism HF4000_48F7</name>
    <dbReference type="NCBI Taxonomy" id="455500"/>
    <lineage>
        <taxon>unclassified sequences</taxon>
        <taxon>environmental samples</taxon>
    </lineage>
</organism>
<accession>B3SZT1</accession>
<name>B3SZT1_9ZZZZ</name>
<keyword evidence="1" id="KW-0472">Membrane</keyword>
<dbReference type="InterPro" id="IPR003744">
    <property type="entry name" value="YhhQ"/>
</dbReference>
<evidence type="ECO:0000256" key="1">
    <source>
        <dbReference type="SAM" id="Phobius"/>
    </source>
</evidence>
<feature type="transmembrane region" description="Helical" evidence="1">
    <location>
        <begin position="81"/>
        <end position="103"/>
    </location>
</feature>
<evidence type="ECO:0000313" key="2">
    <source>
        <dbReference type="EMBL" id="ABZ05839.1"/>
    </source>
</evidence>
<dbReference type="Pfam" id="PF02592">
    <property type="entry name" value="Vut_1"/>
    <property type="match status" value="1"/>
</dbReference>
<keyword evidence="1" id="KW-1133">Transmembrane helix</keyword>
<keyword evidence="1" id="KW-0812">Transmembrane</keyword>
<reference evidence="2" key="1">
    <citation type="journal article" date="2008" name="ISME J.">
        <title>Genomic patterns of recombination, clonal divergence and environment in marine microbial populations.</title>
        <authorList>
            <person name="Konstantinidis K.T."/>
            <person name="Delong E.F."/>
        </authorList>
    </citation>
    <scope>NUCLEOTIDE SEQUENCE</scope>
</reference>
<feature type="transmembrane region" description="Helical" evidence="1">
    <location>
        <begin position="20"/>
        <end position="43"/>
    </location>
</feature>
<feature type="transmembrane region" description="Helical" evidence="1">
    <location>
        <begin position="55"/>
        <end position="75"/>
    </location>
</feature>
<dbReference type="EMBL" id="EU016559">
    <property type="protein sequence ID" value="ABZ05839.1"/>
    <property type="molecule type" value="Genomic_DNA"/>
</dbReference>
<proteinExistence type="predicted"/>